<reference evidence="1 2" key="1">
    <citation type="submission" date="2020-08" db="EMBL/GenBank/DDBJ databases">
        <title>Genomic Encyclopedia of Type Strains, Phase III (KMG-III): the genomes of soil and plant-associated and newly described type strains.</title>
        <authorList>
            <person name="Whitman W."/>
        </authorList>
    </citation>
    <scope>NUCLEOTIDE SEQUENCE [LARGE SCALE GENOMIC DNA]</scope>
    <source>
        <strain evidence="1 2">CECT 8693</strain>
    </source>
</reference>
<comment type="caution">
    <text evidence="1">The sequence shown here is derived from an EMBL/GenBank/DDBJ whole genome shotgun (WGS) entry which is preliminary data.</text>
</comment>
<gene>
    <name evidence="1" type="ORF">FHR92_000271</name>
</gene>
<dbReference type="AlphaFoldDB" id="A0A7W3SPP5"/>
<keyword evidence="2" id="KW-1185">Reference proteome</keyword>
<protein>
    <submittedName>
        <fullName evidence="1">Uncharacterized protein</fullName>
    </submittedName>
</protein>
<sequence>MLNYLDGYPLELPCRYANKVACFTKVYIVSNTGLLEQYKNAQEQANNVWEAFLRRIHKVIMYTDVGVFKELEMKEYLDKY</sequence>
<dbReference type="Proteomes" id="UP000567067">
    <property type="component" value="Unassembled WGS sequence"/>
</dbReference>
<evidence type="ECO:0000313" key="1">
    <source>
        <dbReference type="EMBL" id="MBA9083828.1"/>
    </source>
</evidence>
<organism evidence="1 2">
    <name type="scientific">Fontibacillus solani</name>
    <dbReference type="NCBI Taxonomy" id="1572857"/>
    <lineage>
        <taxon>Bacteria</taxon>
        <taxon>Bacillati</taxon>
        <taxon>Bacillota</taxon>
        <taxon>Bacilli</taxon>
        <taxon>Bacillales</taxon>
        <taxon>Paenibacillaceae</taxon>
        <taxon>Fontibacillus</taxon>
    </lineage>
</organism>
<proteinExistence type="predicted"/>
<accession>A0A7W3SPP5</accession>
<evidence type="ECO:0000313" key="2">
    <source>
        <dbReference type="Proteomes" id="UP000567067"/>
    </source>
</evidence>
<dbReference type="EMBL" id="JACJIP010000001">
    <property type="protein sequence ID" value="MBA9083828.1"/>
    <property type="molecule type" value="Genomic_DNA"/>
</dbReference>
<name>A0A7W3SPP5_9BACL</name>